<reference evidence="2" key="2">
    <citation type="submission" date="2016-05" db="EMBL/GenBank/DDBJ databases">
        <authorList>
            <person name="Lavstsen T."/>
            <person name="Jespersen J.S."/>
        </authorList>
    </citation>
    <scope>NUCLEOTIDE SEQUENCE [LARGE SCALE GENOMIC DNA]</scope>
</reference>
<proteinExistence type="predicted"/>
<evidence type="ECO:0000313" key="3">
    <source>
        <dbReference type="Proteomes" id="UP000078550"/>
    </source>
</evidence>
<name>A0A1A9ANF8_PLAOA</name>
<sequence>MIKSFFLKDPTLTDLPSYKLYEQFYNDAGLSNCQACKKRISLLYDSHDAKDYFNRKHCCDLNYWLYEQVYNNFNNIEQSEYFYDIIDYLLQVWRNAKKDKFNNRDDICKPKHTLTDMGDLQEIKNLFDFIEDFPLLKYEANNNTSYACKKYVHYINCNIPLYYRWRNICSSETDNTCKKYIDNYDRYHLKNVMYELNKLKISAEYFFNPCYVNVSYLFTSAKRLSTQKEIKRIHVKINHKDVGNRTIRRYSMTNTR</sequence>
<dbReference type="EMBL" id="FLRD01001565">
    <property type="protein sequence ID" value="SBT57620.1"/>
    <property type="molecule type" value="Genomic_DNA"/>
</dbReference>
<dbReference type="EMBL" id="FLRE01001828">
    <property type="protein sequence ID" value="SBT57417.1"/>
    <property type="molecule type" value="Genomic_DNA"/>
</dbReference>
<dbReference type="Proteomes" id="UP000078550">
    <property type="component" value="Unassembled WGS sequence"/>
</dbReference>
<dbReference type="AlphaFoldDB" id="A0A1A9ANF8"/>
<accession>A0A1A9ANF8</accession>
<keyword evidence="4" id="KW-1185">Reference proteome</keyword>
<protein>
    <submittedName>
        <fullName evidence="2">PIR Superfamily Protein</fullName>
    </submittedName>
</protein>
<evidence type="ECO:0000313" key="2">
    <source>
        <dbReference type="EMBL" id="SBT57620.1"/>
    </source>
</evidence>
<dbReference type="Proteomes" id="UP000078555">
    <property type="component" value="Unassembled WGS sequence"/>
</dbReference>
<evidence type="ECO:0000313" key="1">
    <source>
        <dbReference type="EMBL" id="SBT57417.1"/>
    </source>
</evidence>
<gene>
    <name evidence="2" type="ORF">POVWA1_082700</name>
    <name evidence="1" type="ORF">POVWA2_079450</name>
</gene>
<dbReference type="InterPro" id="IPR008780">
    <property type="entry name" value="Plasmodium_Vir"/>
</dbReference>
<organism evidence="2 4">
    <name type="scientific">Plasmodium ovale wallikeri</name>
    <dbReference type="NCBI Taxonomy" id="864142"/>
    <lineage>
        <taxon>Eukaryota</taxon>
        <taxon>Sar</taxon>
        <taxon>Alveolata</taxon>
        <taxon>Apicomplexa</taxon>
        <taxon>Aconoidasida</taxon>
        <taxon>Haemosporida</taxon>
        <taxon>Plasmodiidae</taxon>
        <taxon>Plasmodium</taxon>
        <taxon>Plasmodium (Plasmodium)</taxon>
    </lineage>
</organism>
<reference evidence="3 4" key="1">
    <citation type="submission" date="2016-05" db="EMBL/GenBank/DDBJ databases">
        <authorList>
            <person name="Naeem Raeece"/>
        </authorList>
    </citation>
    <scope>NUCLEOTIDE SEQUENCE [LARGE SCALE GENOMIC DNA]</scope>
</reference>
<evidence type="ECO:0000313" key="4">
    <source>
        <dbReference type="Proteomes" id="UP000078555"/>
    </source>
</evidence>
<dbReference type="Pfam" id="PF05795">
    <property type="entry name" value="Plasmodium_Vir"/>
    <property type="match status" value="1"/>
</dbReference>